<dbReference type="GO" id="GO:0005886">
    <property type="term" value="C:plasma membrane"/>
    <property type="evidence" value="ECO:0007669"/>
    <property type="project" value="UniProtKB-SubCell"/>
</dbReference>
<evidence type="ECO:0000256" key="6">
    <source>
        <dbReference type="RuleBase" id="RU363108"/>
    </source>
</evidence>
<keyword evidence="6" id="KW-0807">Transducer</keyword>
<evidence type="ECO:0000313" key="7">
    <source>
        <dbReference type="EMBL" id="CAH1390931.1"/>
    </source>
</evidence>
<organism evidence="7 8">
    <name type="scientific">Nezara viridula</name>
    <name type="common">Southern green stink bug</name>
    <name type="synonym">Cimex viridulus</name>
    <dbReference type="NCBI Taxonomy" id="85310"/>
    <lineage>
        <taxon>Eukaryota</taxon>
        <taxon>Metazoa</taxon>
        <taxon>Ecdysozoa</taxon>
        <taxon>Arthropoda</taxon>
        <taxon>Hexapoda</taxon>
        <taxon>Insecta</taxon>
        <taxon>Pterygota</taxon>
        <taxon>Neoptera</taxon>
        <taxon>Paraneoptera</taxon>
        <taxon>Hemiptera</taxon>
        <taxon>Heteroptera</taxon>
        <taxon>Panheteroptera</taxon>
        <taxon>Pentatomomorpha</taxon>
        <taxon>Pentatomoidea</taxon>
        <taxon>Pentatomidae</taxon>
        <taxon>Pentatominae</taxon>
        <taxon>Nezara</taxon>
    </lineage>
</organism>
<feature type="transmembrane region" description="Helical" evidence="6">
    <location>
        <begin position="332"/>
        <end position="355"/>
    </location>
</feature>
<feature type="transmembrane region" description="Helical" evidence="6">
    <location>
        <begin position="127"/>
        <end position="147"/>
    </location>
</feature>
<evidence type="ECO:0000256" key="4">
    <source>
        <dbReference type="ARBA" id="ARBA00022989"/>
    </source>
</evidence>
<keyword evidence="6" id="KW-0675">Receptor</keyword>
<dbReference type="AlphaFoldDB" id="A0A9P0H124"/>
<proteinExistence type="inferred from homology"/>
<sequence length="361" mass="41469">MRAASSKMSTMFRTSHIFILNMSILFGVFPLHRVQGTYSFSWKLYLYSLLVSAVTSSYGSWWSYLTLRDNPLSLLLVMDLLVFLLHCTTWIIILLLYYRHRFYMQSVILDLEVLHSRIGTTSYVGSYMAGIALILAVHSFPFLYRLLSNYRTMLFKTSVLVLLELVYMSAPILLASQYAILLHIVSRQLFTITDHMKMANINFEFRQILNVNNSLRLLADRINQAFDVYLFQSIAFCYVITLLRLYAVIVCIVAPKTCDSGNVLFESVVDTLRNCGIVLLVVSSAVEATNKAEDFNRELFRNIMTRKSLSKEVNISMYLTTRREIKANPCNFFTLDFSLLTSMVAGTVTYVTLLVQFTLLK</sequence>
<dbReference type="Proteomes" id="UP001152798">
    <property type="component" value="Chromosome 1"/>
</dbReference>
<evidence type="ECO:0000256" key="1">
    <source>
        <dbReference type="ARBA" id="ARBA00004651"/>
    </source>
</evidence>
<dbReference type="Pfam" id="PF08395">
    <property type="entry name" value="7tm_7"/>
    <property type="match status" value="1"/>
</dbReference>
<keyword evidence="2 6" id="KW-1003">Cell membrane</keyword>
<feature type="transmembrane region" description="Helical" evidence="6">
    <location>
        <begin position="44"/>
        <end position="65"/>
    </location>
</feature>
<dbReference type="OrthoDB" id="10391795at2759"/>
<reference evidence="7" key="1">
    <citation type="submission" date="2022-01" db="EMBL/GenBank/DDBJ databases">
        <authorList>
            <person name="King R."/>
        </authorList>
    </citation>
    <scope>NUCLEOTIDE SEQUENCE</scope>
</reference>
<evidence type="ECO:0000256" key="3">
    <source>
        <dbReference type="ARBA" id="ARBA00022692"/>
    </source>
</evidence>
<keyword evidence="5 6" id="KW-0472">Membrane</keyword>
<dbReference type="InterPro" id="IPR013604">
    <property type="entry name" value="7TM_chemorcpt"/>
</dbReference>
<evidence type="ECO:0000256" key="5">
    <source>
        <dbReference type="ARBA" id="ARBA00023136"/>
    </source>
</evidence>
<dbReference type="EMBL" id="OV725077">
    <property type="protein sequence ID" value="CAH1390931.1"/>
    <property type="molecule type" value="Genomic_DNA"/>
</dbReference>
<keyword evidence="4 6" id="KW-1133">Transmembrane helix</keyword>
<feature type="transmembrane region" description="Helical" evidence="6">
    <location>
        <begin position="159"/>
        <end position="180"/>
    </location>
</feature>
<evidence type="ECO:0000256" key="2">
    <source>
        <dbReference type="ARBA" id="ARBA00022475"/>
    </source>
</evidence>
<comment type="function">
    <text evidence="6">Gustatory receptor which mediates acceptance or avoidance behavior, depending on its substrates.</text>
</comment>
<dbReference type="GO" id="GO:0007165">
    <property type="term" value="P:signal transduction"/>
    <property type="evidence" value="ECO:0007669"/>
    <property type="project" value="UniProtKB-KW"/>
</dbReference>
<evidence type="ECO:0000313" key="8">
    <source>
        <dbReference type="Proteomes" id="UP001152798"/>
    </source>
</evidence>
<protein>
    <recommendedName>
        <fullName evidence="6">Gustatory receptor</fullName>
    </recommendedName>
</protein>
<feature type="transmembrane region" description="Helical" evidence="6">
    <location>
        <begin position="12"/>
        <end position="32"/>
    </location>
</feature>
<comment type="subcellular location">
    <subcellularLocation>
        <location evidence="1 6">Cell membrane</location>
        <topology evidence="1 6">Multi-pass membrane protein</topology>
    </subcellularLocation>
</comment>
<accession>A0A9P0H124</accession>
<comment type="similarity">
    <text evidence="6">Belongs to the insect chemoreceptor superfamily. Gustatory receptor (GR) family.</text>
</comment>
<gene>
    <name evidence="7" type="ORF">NEZAVI_LOCUS2038</name>
</gene>
<keyword evidence="3 6" id="KW-0812">Transmembrane</keyword>
<dbReference type="GO" id="GO:0050909">
    <property type="term" value="P:sensory perception of taste"/>
    <property type="evidence" value="ECO:0007669"/>
    <property type="project" value="InterPro"/>
</dbReference>
<keyword evidence="8" id="KW-1185">Reference proteome</keyword>
<feature type="transmembrane region" description="Helical" evidence="6">
    <location>
        <begin position="229"/>
        <end position="254"/>
    </location>
</feature>
<feature type="transmembrane region" description="Helical" evidence="6">
    <location>
        <begin position="72"/>
        <end position="98"/>
    </location>
</feature>
<name>A0A9P0H124_NEZVI</name>